<dbReference type="Gene3D" id="3.30.70.270">
    <property type="match status" value="2"/>
</dbReference>
<dbReference type="EMBL" id="CP045895">
    <property type="protein sequence ID" value="QQP49123.1"/>
    <property type="molecule type" value="Genomic_DNA"/>
</dbReference>
<sequence>GRRLAINDSVYRLAPRCTTNKKFPVLSSPRTSTDTMPNTRSEGAMKEEDQTPTDPVQLMMAMMKEMKEEAKKREDQLMRQLQEQAQDFAAALQTNRGNAGGSTKSKKMDVPVLKCPEDINLADFRDWQQRFADYTEVQKIMEECTLSGRQSLLRSGLDPAWTKLWSTGILEIDDRKDDINDIIKKILHYIREHRNPLLDRKEFLERNQHAGESIDVYYSALKSIDESCGYDVNPTCKVCDDACGHGDELQQERLRDRLICGLKDQAIQQKVLAIPFKDLTLKKALEVCRVEAASKETQASLNKSERQVNRLKERSSYKKGKIDNNPLSKSAQKADERCSNCGRKKHQKPDQCWARDKDCNNCGKTGHLKHMCRSEPKKEVNRMTIGQVKTSDDLVKITAKIGNADHQEVEWLPDTGAECDVITADCLKKVGTKVKDLRKDKAELCGPDQGRLKSLGKVTATLEREGMKYKTELHVLEKGTGPILSKVGCIALGLIPTGWPHVVNKLSLSSPDEGNGVDMLLKSQSAASIREQLFQEFPEVFPPDDEVLPLKPMKGPPMKIELLPGTSPIRRYRCNTIPLHWQDKVKAHLETMVQKQIIERVPQGEAPEWLFSMVVVPKAGTDEPRVTVDFSPLNPFVKRPMYPCRVPAEEVAQIPPGMTHFTVLDGRHGYWQVLLDKPSSKIMTFNTPWGMFRYLRNAMGLISAGDEFNRRGDDAIAGIPNVKKIVEDIIIYDKDEDTHLQRVKEVIQRCDEHGITLGRRKSTIAEPSVTWCGYRISKDGYTANPGLVDALTKFPVPKNRTDVRSFCGLVQQFEALSADLTGLLEPIRALLPARSAFVWEGLQQQAFEKTIAELTSPRVLTQFRPGANLRLETDASQRFGLGFALYQEEGKVWKILRVGSRTLAPAETRYSVTEIELQGVVWATKKLKFYLHRDTQDPADEREDNMYLATAVWRPGVKHTVADAFSRYPVSEPTEDDLEGDEEMEKSVKLTLNAVSLQDPKLEEVRLKTETDPVLLKLKEVIVDGFPEHKANLDTELRDYWGIRDKLSIVDGLIMYGSNRIVIPTSLRRQVLDELHAAHQGRERMLQLARQSVHWPRIHEDLSNLSKGCDDCATHKASQAKEPLVQDEQPSRPGEAVAADLFLYEGREYLVITDKYSGWPEVYDCGKSGVNTKDVEKAIARWMAALGVPVRLTTDGGPQFKGEAFKEFCRRWGILHDPSSPYHHIANGYAEAAVKSMKSLVKKVSPDVRSSKFFKALLTYRNTPRSDGLSPVERLYGRPARTSLPAHPVVYNRTDRDRVIKADRKAVSLRAKAKAAYDVGSKELSELKVGDIVRVQHGLTKKWNLIAEVLEIRPRGRSYLVKTESGRLYWRNRRYLKLYAPPIGVAKDIPESQEEVKQPRRSKRQKKAPGGHVVVALCSCSQPKLPIRLSVFPPPAPQTLILFFPYVHLFTLAQARLFCVHLCLSI</sequence>
<dbReference type="CDD" id="cd01647">
    <property type="entry name" value="RT_LTR"/>
    <property type="match status" value="1"/>
</dbReference>
<dbReference type="Pfam" id="PF17921">
    <property type="entry name" value="Integrase_H2C2"/>
    <property type="match status" value="1"/>
</dbReference>
<name>A0A7T8HFH6_CALRO</name>
<dbReference type="FunFam" id="1.10.340.70:FF:000003">
    <property type="entry name" value="Protein CBG25708"/>
    <property type="match status" value="1"/>
</dbReference>
<dbReference type="OrthoDB" id="6342757at2759"/>
<feature type="compositionally biased region" description="Polar residues" evidence="4">
    <location>
        <begin position="28"/>
        <end position="41"/>
    </location>
</feature>
<dbReference type="Pfam" id="PF00665">
    <property type="entry name" value="rve"/>
    <property type="match status" value="1"/>
</dbReference>
<dbReference type="InterPro" id="IPR012337">
    <property type="entry name" value="RNaseH-like_sf"/>
</dbReference>
<dbReference type="GO" id="GO:0003964">
    <property type="term" value="F:RNA-directed DNA polymerase activity"/>
    <property type="evidence" value="ECO:0007669"/>
    <property type="project" value="UniProtKB-EC"/>
</dbReference>
<evidence type="ECO:0000256" key="2">
    <source>
        <dbReference type="PROSITE-ProRule" id="PRU00047"/>
    </source>
</evidence>
<dbReference type="EC" id="2.7.7.49" evidence="1"/>
<feature type="non-terminal residue" evidence="7">
    <location>
        <position position="1"/>
    </location>
</feature>
<reference evidence="8" key="1">
    <citation type="submission" date="2021-01" db="EMBL/GenBank/DDBJ databases">
        <title>Caligus Genome Assembly.</title>
        <authorList>
            <person name="Gallardo-Escarate C."/>
        </authorList>
    </citation>
    <scope>NUCLEOTIDE SEQUENCE [LARGE SCALE GENOMIC DNA]</scope>
</reference>
<keyword evidence="2" id="KW-0479">Metal-binding</keyword>
<feature type="domain" description="Integrase catalytic" evidence="6">
    <location>
        <begin position="1129"/>
        <end position="1279"/>
    </location>
</feature>
<evidence type="ECO:0000313" key="8">
    <source>
        <dbReference type="Proteomes" id="UP000595437"/>
    </source>
</evidence>
<dbReference type="Proteomes" id="UP000595437">
    <property type="component" value="Chromosome 6"/>
</dbReference>
<dbReference type="InterPro" id="IPR041588">
    <property type="entry name" value="Integrase_H2C2"/>
</dbReference>
<dbReference type="InterPro" id="IPR001878">
    <property type="entry name" value="Znf_CCHC"/>
</dbReference>
<dbReference type="InterPro" id="IPR036397">
    <property type="entry name" value="RNaseH_sf"/>
</dbReference>
<feature type="domain" description="CCHC-type" evidence="5">
    <location>
        <begin position="359"/>
        <end position="374"/>
    </location>
</feature>
<dbReference type="InterPro" id="IPR001584">
    <property type="entry name" value="Integrase_cat-core"/>
</dbReference>
<dbReference type="PROSITE" id="PS50994">
    <property type="entry name" value="INTEGRASE"/>
    <property type="match status" value="1"/>
</dbReference>
<proteinExistence type="predicted"/>
<keyword evidence="2" id="KW-0862">Zinc</keyword>
<organism evidence="7 8">
    <name type="scientific">Caligus rogercresseyi</name>
    <name type="common">Sea louse</name>
    <dbReference type="NCBI Taxonomy" id="217165"/>
    <lineage>
        <taxon>Eukaryota</taxon>
        <taxon>Metazoa</taxon>
        <taxon>Ecdysozoa</taxon>
        <taxon>Arthropoda</taxon>
        <taxon>Crustacea</taxon>
        <taxon>Multicrustacea</taxon>
        <taxon>Hexanauplia</taxon>
        <taxon>Copepoda</taxon>
        <taxon>Siphonostomatoida</taxon>
        <taxon>Caligidae</taxon>
        <taxon>Caligus</taxon>
    </lineage>
</organism>
<dbReference type="SUPFAM" id="SSF56672">
    <property type="entry name" value="DNA/RNA polymerases"/>
    <property type="match status" value="1"/>
</dbReference>
<dbReference type="InterPro" id="IPR000477">
    <property type="entry name" value="RT_dom"/>
</dbReference>
<dbReference type="PROSITE" id="PS50158">
    <property type="entry name" value="ZF_CCHC"/>
    <property type="match status" value="1"/>
</dbReference>
<dbReference type="InterPro" id="IPR043502">
    <property type="entry name" value="DNA/RNA_pol_sf"/>
</dbReference>
<feature type="compositionally biased region" description="Basic and acidic residues" evidence="4">
    <location>
        <begin position="303"/>
        <end position="322"/>
    </location>
</feature>
<dbReference type="SMART" id="SM00343">
    <property type="entry name" value="ZnF_C2HC"/>
    <property type="match status" value="2"/>
</dbReference>
<dbReference type="PANTHER" id="PTHR37984:SF9">
    <property type="entry name" value="INTEGRASE CATALYTIC DOMAIN-CONTAINING PROTEIN"/>
    <property type="match status" value="1"/>
</dbReference>
<dbReference type="GO" id="GO:0015074">
    <property type="term" value="P:DNA integration"/>
    <property type="evidence" value="ECO:0007669"/>
    <property type="project" value="InterPro"/>
</dbReference>
<dbReference type="GO" id="GO:0008270">
    <property type="term" value="F:zinc ion binding"/>
    <property type="evidence" value="ECO:0007669"/>
    <property type="project" value="UniProtKB-KW"/>
</dbReference>
<feature type="region of interest" description="Disordered" evidence="4">
    <location>
        <begin position="22"/>
        <end position="51"/>
    </location>
</feature>
<evidence type="ECO:0000313" key="7">
    <source>
        <dbReference type="EMBL" id="QQP49123.1"/>
    </source>
</evidence>
<keyword evidence="3" id="KW-0175">Coiled coil</keyword>
<dbReference type="Pfam" id="PF17919">
    <property type="entry name" value="RT_RNaseH_2"/>
    <property type="match status" value="1"/>
</dbReference>
<protein>
    <recommendedName>
        <fullName evidence="1">RNA-directed DNA polymerase</fullName>
        <ecNumber evidence="1">2.7.7.49</ecNumber>
    </recommendedName>
</protein>
<dbReference type="GO" id="GO:0042575">
    <property type="term" value="C:DNA polymerase complex"/>
    <property type="evidence" value="ECO:0007669"/>
    <property type="project" value="UniProtKB-ARBA"/>
</dbReference>
<keyword evidence="8" id="KW-1185">Reference proteome</keyword>
<feature type="coiled-coil region" evidence="3">
    <location>
        <begin position="56"/>
        <end position="91"/>
    </location>
</feature>
<dbReference type="PANTHER" id="PTHR37984">
    <property type="entry name" value="PROTEIN CBG26694"/>
    <property type="match status" value="1"/>
</dbReference>
<dbReference type="Gene3D" id="1.10.340.70">
    <property type="match status" value="1"/>
</dbReference>
<dbReference type="InterPro" id="IPR050951">
    <property type="entry name" value="Retrovirus_Pol_polyprotein"/>
</dbReference>
<dbReference type="Gene3D" id="4.10.60.10">
    <property type="entry name" value="Zinc finger, CCHC-type"/>
    <property type="match status" value="1"/>
</dbReference>
<gene>
    <name evidence="7" type="ORF">FKW44_009658</name>
</gene>
<dbReference type="InterPro" id="IPR043128">
    <property type="entry name" value="Rev_trsase/Diguanyl_cyclase"/>
</dbReference>
<keyword evidence="2" id="KW-0863">Zinc-finger</keyword>
<dbReference type="Pfam" id="PF00078">
    <property type="entry name" value="RVT_1"/>
    <property type="match status" value="1"/>
</dbReference>
<feature type="region of interest" description="Disordered" evidence="4">
    <location>
        <begin position="299"/>
        <end position="331"/>
    </location>
</feature>
<dbReference type="Gene3D" id="3.10.10.10">
    <property type="entry name" value="HIV Type 1 Reverse Transcriptase, subunit A, domain 1"/>
    <property type="match status" value="1"/>
</dbReference>
<evidence type="ECO:0000256" key="4">
    <source>
        <dbReference type="SAM" id="MobiDB-lite"/>
    </source>
</evidence>
<dbReference type="SUPFAM" id="SSF53098">
    <property type="entry name" value="Ribonuclease H-like"/>
    <property type="match status" value="1"/>
</dbReference>
<dbReference type="Gene3D" id="3.30.420.10">
    <property type="entry name" value="Ribonuclease H-like superfamily/Ribonuclease H"/>
    <property type="match status" value="1"/>
</dbReference>
<evidence type="ECO:0000256" key="1">
    <source>
        <dbReference type="ARBA" id="ARBA00012493"/>
    </source>
</evidence>
<dbReference type="GO" id="GO:0003676">
    <property type="term" value="F:nucleic acid binding"/>
    <property type="evidence" value="ECO:0007669"/>
    <property type="project" value="InterPro"/>
</dbReference>
<dbReference type="InterPro" id="IPR041577">
    <property type="entry name" value="RT_RNaseH_2"/>
</dbReference>
<accession>A0A7T8HFH6</accession>
<evidence type="ECO:0000259" key="5">
    <source>
        <dbReference type="PROSITE" id="PS50158"/>
    </source>
</evidence>
<evidence type="ECO:0000256" key="3">
    <source>
        <dbReference type="SAM" id="Coils"/>
    </source>
</evidence>
<evidence type="ECO:0000259" key="6">
    <source>
        <dbReference type="PROSITE" id="PS50994"/>
    </source>
</evidence>